<dbReference type="Pfam" id="PF17189">
    <property type="entry name" value="Glyco_hydro_30C"/>
    <property type="match status" value="1"/>
</dbReference>
<dbReference type="GO" id="GO:0010605">
    <property type="term" value="P:negative regulation of macromolecule metabolic process"/>
    <property type="evidence" value="ECO:0007669"/>
    <property type="project" value="UniProtKB-ARBA"/>
</dbReference>
<gene>
    <name evidence="15" type="ORF">HHI36_001709</name>
</gene>
<evidence type="ECO:0000256" key="12">
    <source>
        <dbReference type="RuleBase" id="RU361188"/>
    </source>
</evidence>
<comment type="catalytic activity">
    <reaction evidence="10">
        <text>a beta-D-glucosylceramide + H2O = an N-acyl-sphingoid base + D-glucose</text>
        <dbReference type="Rhea" id="RHEA:81447"/>
        <dbReference type="ChEBI" id="CHEBI:4167"/>
        <dbReference type="ChEBI" id="CHEBI:15377"/>
        <dbReference type="ChEBI" id="CHEBI:83264"/>
        <dbReference type="ChEBI" id="CHEBI:83273"/>
    </reaction>
    <physiologicalReaction direction="left-to-right" evidence="10">
        <dbReference type="Rhea" id="RHEA:81448"/>
    </physiologicalReaction>
</comment>
<evidence type="ECO:0000256" key="10">
    <source>
        <dbReference type="ARBA" id="ARBA00050474"/>
    </source>
</evidence>
<dbReference type="GO" id="GO:0005102">
    <property type="term" value="F:signaling receptor binding"/>
    <property type="evidence" value="ECO:0007669"/>
    <property type="project" value="UniProtKB-ARBA"/>
</dbReference>
<dbReference type="AlphaFoldDB" id="A0ABD2P946"/>
<dbReference type="GO" id="GO:0007040">
    <property type="term" value="P:lysosome organization"/>
    <property type="evidence" value="ECO:0007669"/>
    <property type="project" value="UniProtKB-ARBA"/>
</dbReference>
<proteinExistence type="inferred from homology"/>
<evidence type="ECO:0000256" key="3">
    <source>
        <dbReference type="ARBA" id="ARBA00004991"/>
    </source>
</evidence>
<dbReference type="GO" id="GO:0051246">
    <property type="term" value="P:regulation of protein metabolic process"/>
    <property type="evidence" value="ECO:0007669"/>
    <property type="project" value="UniProtKB-ARBA"/>
</dbReference>
<evidence type="ECO:0000259" key="13">
    <source>
        <dbReference type="Pfam" id="PF02055"/>
    </source>
</evidence>
<keyword evidence="12" id="KW-0326">Glycosidase</keyword>
<dbReference type="PRINTS" id="PR00843">
    <property type="entry name" value="GLHYDRLASE30"/>
</dbReference>
<dbReference type="InterPro" id="IPR001139">
    <property type="entry name" value="Glyco_hydro_30"/>
</dbReference>
<comment type="similarity">
    <text evidence="4 12">Belongs to the glycosyl hydrolase 30 family.</text>
</comment>
<evidence type="ECO:0000256" key="7">
    <source>
        <dbReference type="ARBA" id="ARBA00022801"/>
    </source>
</evidence>
<dbReference type="PANTHER" id="PTHR11069">
    <property type="entry name" value="GLUCOSYLCERAMIDASE"/>
    <property type="match status" value="1"/>
</dbReference>
<evidence type="ECO:0000313" key="16">
    <source>
        <dbReference type="Proteomes" id="UP001516400"/>
    </source>
</evidence>
<comment type="catalytic activity">
    <reaction evidence="11">
        <text>an N-acyl-1-beta-D-glucosyl-15-methylhexadecasphing-4-enine + H2O = an N-acyl-15-methylhexadecasphing-4-enine + D-glucose</text>
        <dbReference type="Rhea" id="RHEA:34755"/>
        <dbReference type="ChEBI" id="CHEBI:4167"/>
        <dbReference type="ChEBI" id="CHEBI:15377"/>
        <dbReference type="ChEBI" id="CHEBI:70815"/>
        <dbReference type="ChEBI" id="CHEBI:70846"/>
    </reaction>
    <physiologicalReaction direction="left-to-right" evidence="11">
        <dbReference type="Rhea" id="RHEA:34756"/>
    </physiologicalReaction>
</comment>
<dbReference type="InterPro" id="IPR033453">
    <property type="entry name" value="Glyco_hydro_30_TIM-barrel"/>
</dbReference>
<dbReference type="GO" id="GO:0008202">
    <property type="term" value="P:steroid metabolic process"/>
    <property type="evidence" value="ECO:0007669"/>
    <property type="project" value="UniProtKB-ARBA"/>
</dbReference>
<dbReference type="GO" id="GO:0006680">
    <property type="term" value="P:glucosylceramide catabolic process"/>
    <property type="evidence" value="ECO:0007669"/>
    <property type="project" value="UniProtKB-ARBA"/>
</dbReference>
<feature type="domain" description="Glycosyl hydrolase family 30 beta sandwich" evidence="14">
    <location>
        <begin position="358"/>
        <end position="420"/>
    </location>
</feature>
<protein>
    <recommendedName>
        <fullName evidence="5 12">Glucosylceramidase</fullName>
        <ecNumber evidence="5 12">3.2.1.45</ecNumber>
    </recommendedName>
</protein>
<evidence type="ECO:0000256" key="2">
    <source>
        <dbReference type="ARBA" id="ARBA00004760"/>
    </source>
</evidence>
<dbReference type="GO" id="GO:0006914">
    <property type="term" value="P:autophagy"/>
    <property type="evidence" value="ECO:0007669"/>
    <property type="project" value="UniProtKB-ARBA"/>
</dbReference>
<evidence type="ECO:0000256" key="9">
    <source>
        <dbReference type="ARBA" id="ARBA00023098"/>
    </source>
</evidence>
<dbReference type="InterPro" id="IPR017853">
    <property type="entry name" value="GH"/>
</dbReference>
<keyword evidence="8 12" id="KW-0746">Sphingolipid metabolism</keyword>
<keyword evidence="9 12" id="KW-0443">Lipid metabolism</keyword>
<dbReference type="GO" id="GO:0005764">
    <property type="term" value="C:lysosome"/>
    <property type="evidence" value="ECO:0007669"/>
    <property type="project" value="UniProtKB-ARBA"/>
</dbReference>
<organism evidence="15 16">
    <name type="scientific">Cryptolaemus montrouzieri</name>
    <dbReference type="NCBI Taxonomy" id="559131"/>
    <lineage>
        <taxon>Eukaryota</taxon>
        <taxon>Metazoa</taxon>
        <taxon>Ecdysozoa</taxon>
        <taxon>Arthropoda</taxon>
        <taxon>Hexapoda</taxon>
        <taxon>Insecta</taxon>
        <taxon>Pterygota</taxon>
        <taxon>Neoptera</taxon>
        <taxon>Endopterygota</taxon>
        <taxon>Coleoptera</taxon>
        <taxon>Polyphaga</taxon>
        <taxon>Cucujiformia</taxon>
        <taxon>Coccinelloidea</taxon>
        <taxon>Coccinellidae</taxon>
        <taxon>Scymninae</taxon>
        <taxon>Scymnini</taxon>
        <taxon>Cryptolaemus</taxon>
    </lineage>
</organism>
<evidence type="ECO:0000259" key="14">
    <source>
        <dbReference type="Pfam" id="PF17189"/>
    </source>
</evidence>
<keyword evidence="7 12" id="KW-0378">Hydrolase</keyword>
<dbReference type="EC" id="3.2.1.45" evidence="5 12"/>
<keyword evidence="16" id="KW-1185">Reference proteome</keyword>
<dbReference type="FunFam" id="3.20.20.80:FF:000030">
    <property type="entry name" value="Lysosomal acid glucosylceramidase"/>
    <property type="match status" value="1"/>
</dbReference>
<evidence type="ECO:0000256" key="5">
    <source>
        <dbReference type="ARBA" id="ARBA00012658"/>
    </source>
</evidence>
<dbReference type="SUPFAM" id="SSF51445">
    <property type="entry name" value="(Trans)glycosidases"/>
    <property type="match status" value="1"/>
</dbReference>
<dbReference type="Gene3D" id="3.20.20.80">
    <property type="entry name" value="Glycosidases"/>
    <property type="match status" value="1"/>
</dbReference>
<evidence type="ECO:0000256" key="8">
    <source>
        <dbReference type="ARBA" id="ARBA00022919"/>
    </source>
</evidence>
<comment type="caution">
    <text evidence="15">The sequence shown here is derived from an EMBL/GenBank/DDBJ whole genome shotgun (WGS) entry which is preliminary data.</text>
</comment>
<dbReference type="GO" id="GO:0004348">
    <property type="term" value="F:glucosylceramidase activity"/>
    <property type="evidence" value="ECO:0007669"/>
    <property type="project" value="UniProtKB-EC"/>
</dbReference>
<feature type="domain" description="Glycosyl hydrolase family 30 TIM-barrel" evidence="13">
    <location>
        <begin position="36"/>
        <end position="355"/>
    </location>
</feature>
<evidence type="ECO:0000256" key="4">
    <source>
        <dbReference type="ARBA" id="ARBA00005382"/>
    </source>
</evidence>
<evidence type="ECO:0000256" key="11">
    <source>
        <dbReference type="ARBA" id="ARBA00051345"/>
    </source>
</evidence>
<reference evidence="15 16" key="1">
    <citation type="journal article" date="2021" name="BMC Biol.">
        <title>Horizontally acquired antibacterial genes associated with adaptive radiation of ladybird beetles.</title>
        <authorList>
            <person name="Li H.S."/>
            <person name="Tang X.F."/>
            <person name="Huang Y.H."/>
            <person name="Xu Z.Y."/>
            <person name="Chen M.L."/>
            <person name="Du X.Y."/>
            <person name="Qiu B.Y."/>
            <person name="Chen P.T."/>
            <person name="Zhang W."/>
            <person name="Slipinski A."/>
            <person name="Escalona H.E."/>
            <person name="Waterhouse R.M."/>
            <person name="Zwick A."/>
            <person name="Pang H."/>
        </authorList>
    </citation>
    <scope>NUCLEOTIDE SEQUENCE [LARGE SCALE GENOMIC DNA]</scope>
    <source>
        <strain evidence="15">SYSU2018</strain>
    </source>
</reference>
<name>A0ABD2P946_9CUCU</name>
<dbReference type="EMBL" id="JABFTP020000185">
    <property type="protein sequence ID" value="KAL3287232.1"/>
    <property type="molecule type" value="Genomic_DNA"/>
</dbReference>
<comment type="pathway">
    <text evidence="3">Sphingolipid metabolism.</text>
</comment>
<evidence type="ECO:0000256" key="1">
    <source>
        <dbReference type="ARBA" id="ARBA00001013"/>
    </source>
</evidence>
<dbReference type="GO" id="GO:0016758">
    <property type="term" value="F:hexosyltransferase activity"/>
    <property type="evidence" value="ECO:0007669"/>
    <property type="project" value="UniProtKB-ARBA"/>
</dbReference>
<dbReference type="GO" id="GO:0016241">
    <property type="term" value="P:regulation of macroautophagy"/>
    <property type="evidence" value="ECO:0007669"/>
    <property type="project" value="UniProtKB-ARBA"/>
</dbReference>
<dbReference type="GO" id="GO:0042391">
    <property type="term" value="P:regulation of membrane potential"/>
    <property type="evidence" value="ECO:0007669"/>
    <property type="project" value="UniProtKB-ARBA"/>
</dbReference>
<comment type="pathway">
    <text evidence="2">Lipid metabolism; sphingolipid metabolism.</text>
</comment>
<accession>A0ABD2P946</accession>
<evidence type="ECO:0000313" key="15">
    <source>
        <dbReference type="EMBL" id="KAL3287232.1"/>
    </source>
</evidence>
<keyword evidence="6" id="KW-0732">Signal</keyword>
<dbReference type="GO" id="GO:0006066">
    <property type="term" value="P:alcohol metabolic process"/>
    <property type="evidence" value="ECO:0007669"/>
    <property type="project" value="UniProtKB-ARBA"/>
</dbReference>
<dbReference type="GO" id="GO:0005774">
    <property type="term" value="C:vacuolar membrane"/>
    <property type="evidence" value="ECO:0007669"/>
    <property type="project" value="UniProtKB-ARBA"/>
</dbReference>
<evidence type="ECO:0000256" key="6">
    <source>
        <dbReference type="ARBA" id="ARBA00022729"/>
    </source>
</evidence>
<dbReference type="GO" id="GO:0030163">
    <property type="term" value="P:protein catabolic process"/>
    <property type="evidence" value="ECO:0007669"/>
    <property type="project" value="UniProtKB-ARBA"/>
</dbReference>
<dbReference type="GO" id="GO:0032006">
    <property type="term" value="P:regulation of TOR signaling"/>
    <property type="evidence" value="ECO:0007669"/>
    <property type="project" value="UniProtKB-ARBA"/>
</dbReference>
<dbReference type="Pfam" id="PF02055">
    <property type="entry name" value="Glyco_hydro_30"/>
    <property type="match status" value="1"/>
</dbReference>
<comment type="catalytic activity">
    <reaction evidence="1">
        <text>a beta-D-glucosyl-(1&lt;-&gt;1')-N-acylsphing-4-enine + H2O = an N-acylsphing-4-enine + D-glucose</text>
        <dbReference type="Rhea" id="RHEA:13269"/>
        <dbReference type="ChEBI" id="CHEBI:4167"/>
        <dbReference type="ChEBI" id="CHEBI:15377"/>
        <dbReference type="ChEBI" id="CHEBI:22801"/>
        <dbReference type="ChEBI" id="CHEBI:52639"/>
        <dbReference type="EC" id="3.2.1.45"/>
    </reaction>
    <physiologicalReaction direction="left-to-right" evidence="1">
        <dbReference type="Rhea" id="RHEA:13270"/>
    </physiologicalReaction>
</comment>
<sequence>MSYLTICVIEGIKLPRFLVLYFASDLNICLDQDFPQSYFTGMGSSYNLCRVPMGGTDFSIRGYSYDDVTDDVNLDNFKLAPEDFEYKIPLMKTALNLSINQTELKFFTATWTAPKWMKINNEYYGLRGELKTEYYQTWADYFLKFLKAYKEQGLEFWAITPGNEPFLARIPLVKINSVAWTAETASLFVRDNLGPTLRNSEFSDIKIMAIDDQRFFYPEYVSHLMENKTTTDYIDGFSVHWYADTIIPPVVLSETHDKFPDKFILSTEASNGFLPTDKHVDIGSWERGQAYANDIIDNLNNWSSGWVDWNLALNLNGGPTYIDNFIDSPILVNATAGEFYKQPMYYAIGHFSKFIPENSVRVDLSPSIKHIPIVAITTPEPANKTVLVILNKFDNSQSISFQDGSDYINLNLEGKSITTVIFKLMKSS</sequence>
<dbReference type="InterPro" id="IPR033452">
    <property type="entry name" value="GH30_C"/>
</dbReference>
<dbReference type="PANTHER" id="PTHR11069:SF23">
    <property type="entry name" value="LYSOSOMAL ACID GLUCOSYLCERAMIDASE"/>
    <property type="match status" value="1"/>
</dbReference>
<dbReference type="Proteomes" id="UP001516400">
    <property type="component" value="Unassembled WGS sequence"/>
</dbReference>